<evidence type="ECO:0000313" key="1">
    <source>
        <dbReference type="EMBL" id="CAB4630997.1"/>
    </source>
</evidence>
<accession>A0A6J6J1S3</accession>
<protein>
    <submittedName>
        <fullName evidence="1">Unannotated protein</fullName>
    </submittedName>
</protein>
<gene>
    <name evidence="1" type="ORF">UFOPK1960_00669</name>
</gene>
<organism evidence="1">
    <name type="scientific">freshwater metagenome</name>
    <dbReference type="NCBI Taxonomy" id="449393"/>
    <lineage>
        <taxon>unclassified sequences</taxon>
        <taxon>metagenomes</taxon>
        <taxon>ecological metagenomes</taxon>
    </lineage>
</organism>
<name>A0A6J6J1S3_9ZZZZ</name>
<reference evidence="1" key="1">
    <citation type="submission" date="2020-05" db="EMBL/GenBank/DDBJ databases">
        <authorList>
            <person name="Chiriac C."/>
            <person name="Salcher M."/>
            <person name="Ghai R."/>
            <person name="Kavagutti S V."/>
        </authorList>
    </citation>
    <scope>NUCLEOTIDE SEQUENCE</scope>
</reference>
<proteinExistence type="predicted"/>
<dbReference type="AlphaFoldDB" id="A0A6J6J1S3"/>
<sequence length="34" mass="3897">MRPMPIHPDDLRAEGLSDGFIEYMRVFKGFVAEA</sequence>
<dbReference type="EMBL" id="CAEZVL010000085">
    <property type="protein sequence ID" value="CAB4630997.1"/>
    <property type="molecule type" value="Genomic_DNA"/>
</dbReference>